<protein>
    <recommendedName>
        <fullName evidence="4">beta-glucosidase</fullName>
        <ecNumber evidence="4">3.2.1.21</ecNumber>
    </recommendedName>
</protein>
<evidence type="ECO:0000256" key="7">
    <source>
        <dbReference type="ARBA" id="ARBA00023277"/>
    </source>
</evidence>
<dbReference type="PANTHER" id="PTHR42715">
    <property type="entry name" value="BETA-GLUCOSIDASE"/>
    <property type="match status" value="1"/>
</dbReference>
<dbReference type="InterPro" id="IPR013783">
    <property type="entry name" value="Ig-like_fold"/>
</dbReference>
<dbReference type="Gene3D" id="3.40.50.1700">
    <property type="entry name" value="Glycoside hydrolase family 3 C-terminal domain"/>
    <property type="match status" value="1"/>
</dbReference>
<dbReference type="AlphaFoldDB" id="A0A9W9LYD8"/>
<dbReference type="InterPro" id="IPR036881">
    <property type="entry name" value="Glyco_hydro_3_C_sf"/>
</dbReference>
<dbReference type="InterPro" id="IPR002772">
    <property type="entry name" value="Glyco_hydro_3_C"/>
</dbReference>
<dbReference type="EMBL" id="JAPQKO010000001">
    <property type="protein sequence ID" value="KAJ5182651.1"/>
    <property type="molecule type" value="Genomic_DNA"/>
</dbReference>
<dbReference type="Gene3D" id="2.60.40.10">
    <property type="entry name" value="Immunoglobulins"/>
    <property type="match status" value="1"/>
</dbReference>
<evidence type="ECO:0000256" key="6">
    <source>
        <dbReference type="ARBA" id="ARBA00023001"/>
    </source>
</evidence>
<keyword evidence="12" id="KW-1185">Reference proteome</keyword>
<dbReference type="PANTHER" id="PTHR42715:SF10">
    <property type="entry name" value="BETA-GLUCOSIDASE"/>
    <property type="match status" value="1"/>
</dbReference>
<evidence type="ECO:0000256" key="2">
    <source>
        <dbReference type="ARBA" id="ARBA00004987"/>
    </source>
</evidence>
<evidence type="ECO:0000256" key="9">
    <source>
        <dbReference type="ARBA" id="ARBA00023326"/>
    </source>
</evidence>
<comment type="caution">
    <text evidence="11">The sequence shown here is derived from an EMBL/GenBank/DDBJ whole genome shotgun (WGS) entry which is preliminary data.</text>
</comment>
<keyword evidence="5" id="KW-0378">Hydrolase</keyword>
<dbReference type="InterPro" id="IPR050288">
    <property type="entry name" value="Cellulose_deg_GH3"/>
</dbReference>
<evidence type="ECO:0000256" key="1">
    <source>
        <dbReference type="ARBA" id="ARBA00000448"/>
    </source>
</evidence>
<reference evidence="11" key="1">
    <citation type="submission" date="2022-11" db="EMBL/GenBank/DDBJ databases">
        <authorList>
            <person name="Petersen C."/>
        </authorList>
    </citation>
    <scope>NUCLEOTIDE SEQUENCE</scope>
    <source>
        <strain evidence="11">IBT 21917</strain>
    </source>
</reference>
<keyword evidence="7" id="KW-0119">Carbohydrate metabolism</keyword>
<dbReference type="Pfam" id="PF01915">
    <property type="entry name" value="Glyco_hydro_3_C"/>
    <property type="match status" value="1"/>
</dbReference>
<dbReference type="Pfam" id="PF14310">
    <property type="entry name" value="Fn3-like"/>
    <property type="match status" value="1"/>
</dbReference>
<keyword evidence="6" id="KW-0136">Cellulose degradation</keyword>
<name>A0A9W9LYD8_9EURO</name>
<evidence type="ECO:0000256" key="4">
    <source>
        <dbReference type="ARBA" id="ARBA00012744"/>
    </source>
</evidence>
<dbReference type="InterPro" id="IPR026891">
    <property type="entry name" value="Fn3-like"/>
</dbReference>
<comment type="pathway">
    <text evidence="2">Glycan metabolism; cellulose degradation.</text>
</comment>
<evidence type="ECO:0000259" key="10">
    <source>
        <dbReference type="SMART" id="SM01217"/>
    </source>
</evidence>
<dbReference type="Proteomes" id="UP001146351">
    <property type="component" value="Unassembled WGS sequence"/>
</dbReference>
<evidence type="ECO:0000313" key="12">
    <source>
        <dbReference type="Proteomes" id="UP001146351"/>
    </source>
</evidence>
<dbReference type="SMART" id="SM01217">
    <property type="entry name" value="Fn3_like"/>
    <property type="match status" value="1"/>
</dbReference>
<keyword evidence="9" id="KW-0624">Polysaccharide degradation</keyword>
<keyword evidence="8" id="KW-0326">Glycosidase</keyword>
<sequence length="234" mass="25494">MELWQDVNAATGEHVDMNDLSLVGAQRPLIKAIVDTGVPTVVVLSSAILSIGARGNALADVLFGDYNPSGNYLNPGRFIGDSVFEASNGSLVFGHQYVLGNPQPWYPFGYGKSYSTFQYGSVRVDRSKISRSDRPIVVSVDVTNKEKKRNATEVVQAYISDDIASVMVPNRQLRGVDKVVIPAGKTKTVSIPIKVEDLGLWNARMIYVVEPRNFTVLVGSSSQDIRGNTAFLVQ</sequence>
<dbReference type="FunFam" id="2.60.40.10:FF:000495">
    <property type="entry name" value="Periplasmic beta-glucosidase"/>
    <property type="match status" value="1"/>
</dbReference>
<evidence type="ECO:0000256" key="3">
    <source>
        <dbReference type="ARBA" id="ARBA00005336"/>
    </source>
</evidence>
<proteinExistence type="inferred from homology"/>
<dbReference type="GO" id="GO:0008422">
    <property type="term" value="F:beta-glucosidase activity"/>
    <property type="evidence" value="ECO:0007669"/>
    <property type="project" value="UniProtKB-EC"/>
</dbReference>
<evidence type="ECO:0000256" key="5">
    <source>
        <dbReference type="ARBA" id="ARBA00022801"/>
    </source>
</evidence>
<comment type="catalytic activity">
    <reaction evidence="1">
        <text>Hydrolysis of terminal, non-reducing beta-D-glucosyl residues with release of beta-D-glucose.</text>
        <dbReference type="EC" id="3.2.1.21"/>
    </reaction>
</comment>
<comment type="similarity">
    <text evidence="3">Belongs to the glycosyl hydrolase 3 family.</text>
</comment>
<reference evidence="11" key="2">
    <citation type="journal article" date="2023" name="IMA Fungus">
        <title>Comparative genomic study of the Penicillium genus elucidates a diverse pangenome and 15 lateral gene transfer events.</title>
        <authorList>
            <person name="Petersen C."/>
            <person name="Sorensen T."/>
            <person name="Nielsen M.R."/>
            <person name="Sondergaard T.E."/>
            <person name="Sorensen J.L."/>
            <person name="Fitzpatrick D.A."/>
            <person name="Frisvad J.C."/>
            <person name="Nielsen K.L."/>
        </authorList>
    </citation>
    <scope>NUCLEOTIDE SEQUENCE</scope>
    <source>
        <strain evidence="11">IBT 21917</strain>
    </source>
</reference>
<feature type="domain" description="Fibronectin type III-like" evidence="10">
    <location>
        <begin position="153"/>
        <end position="222"/>
    </location>
</feature>
<accession>A0A9W9LYD8</accession>
<organism evidence="11 12">
    <name type="scientific">Penicillium capsulatum</name>
    <dbReference type="NCBI Taxonomy" id="69766"/>
    <lineage>
        <taxon>Eukaryota</taxon>
        <taxon>Fungi</taxon>
        <taxon>Dikarya</taxon>
        <taxon>Ascomycota</taxon>
        <taxon>Pezizomycotina</taxon>
        <taxon>Eurotiomycetes</taxon>
        <taxon>Eurotiomycetidae</taxon>
        <taxon>Eurotiales</taxon>
        <taxon>Aspergillaceae</taxon>
        <taxon>Penicillium</taxon>
    </lineage>
</organism>
<evidence type="ECO:0000313" key="11">
    <source>
        <dbReference type="EMBL" id="KAJ5182651.1"/>
    </source>
</evidence>
<dbReference type="EC" id="3.2.1.21" evidence="4"/>
<dbReference type="OrthoDB" id="2123594at2759"/>
<dbReference type="SUPFAM" id="SSF52279">
    <property type="entry name" value="Beta-D-glucan exohydrolase, C-terminal domain"/>
    <property type="match status" value="1"/>
</dbReference>
<dbReference type="GO" id="GO:0030245">
    <property type="term" value="P:cellulose catabolic process"/>
    <property type="evidence" value="ECO:0007669"/>
    <property type="project" value="UniProtKB-KW"/>
</dbReference>
<evidence type="ECO:0000256" key="8">
    <source>
        <dbReference type="ARBA" id="ARBA00023295"/>
    </source>
</evidence>
<gene>
    <name evidence="11" type="ORF">N7492_000267</name>
</gene>